<dbReference type="GeneID" id="20205679"/>
<dbReference type="STRING" id="6412.T1FA30"/>
<name>T1FA30_HELRO</name>
<keyword evidence="2" id="KW-1133">Transmembrane helix</keyword>
<sequence>MTTTGNLSNVSFVKGYYTIKNITIIIVVKIVILIIAINATSTISPRFATGNTSWEKTLRGNKYIIFGNIEKIYEFHSKRFYESLNLCRGHPYALGAAFMKHRRDEEEDHHHCLDKDLQRAGLSKCRVTKGRPRLTLEELAQDRDLETKGAELCDGPRELPAKAHLMTEQVCPHAQTPAALLSTAYARVSRN</sequence>
<dbReference type="InterPro" id="IPR035899">
    <property type="entry name" value="DBL_dom_sf"/>
</dbReference>
<accession>T1FA30</accession>
<dbReference type="Proteomes" id="UP000015101">
    <property type="component" value="Unassembled WGS sequence"/>
</dbReference>
<reference evidence="5" key="1">
    <citation type="submission" date="2012-12" db="EMBL/GenBank/DDBJ databases">
        <authorList>
            <person name="Hellsten U."/>
            <person name="Grimwood J."/>
            <person name="Chapman J.A."/>
            <person name="Shapiro H."/>
            <person name="Aerts A."/>
            <person name="Otillar R.P."/>
            <person name="Terry A.Y."/>
            <person name="Boore J.L."/>
            <person name="Simakov O."/>
            <person name="Marletaz F."/>
            <person name="Cho S.-J."/>
            <person name="Edsinger-Gonzales E."/>
            <person name="Havlak P."/>
            <person name="Kuo D.-H."/>
            <person name="Larsson T."/>
            <person name="Lv J."/>
            <person name="Arendt D."/>
            <person name="Savage R."/>
            <person name="Osoegawa K."/>
            <person name="de Jong P."/>
            <person name="Lindberg D.R."/>
            <person name="Seaver E.C."/>
            <person name="Weisblat D.A."/>
            <person name="Putnam N.H."/>
            <person name="Grigoriev I.V."/>
            <person name="Rokhsar D.S."/>
        </authorList>
    </citation>
    <scope>NUCLEOTIDE SEQUENCE</scope>
</reference>
<evidence type="ECO:0000313" key="4">
    <source>
        <dbReference type="EnsemblMetazoa" id="HelroP176049"/>
    </source>
</evidence>
<dbReference type="HOGENOM" id="CLU_1422932_0_0_1"/>
<keyword evidence="5" id="KW-1185">Reference proteome</keyword>
<dbReference type="EMBL" id="KB096983">
    <property type="protein sequence ID" value="ESO00211.1"/>
    <property type="molecule type" value="Genomic_DNA"/>
</dbReference>
<gene>
    <name evidence="4" type="primary">20205679</name>
    <name evidence="3" type="ORF">HELRODRAFT_176049</name>
</gene>
<keyword evidence="1" id="KW-0344">Guanine-nucleotide releasing factor</keyword>
<dbReference type="OrthoDB" id="6152532at2759"/>
<proteinExistence type="predicted"/>
<dbReference type="EnsemblMetazoa" id="HelroT176049">
    <property type="protein sequence ID" value="HelroP176049"/>
    <property type="gene ID" value="HelroG176049"/>
</dbReference>
<dbReference type="RefSeq" id="XP_009021645.1">
    <property type="nucleotide sequence ID" value="XM_009023397.1"/>
</dbReference>
<dbReference type="Gene3D" id="1.20.900.10">
    <property type="entry name" value="Dbl homology (DH) domain"/>
    <property type="match status" value="1"/>
</dbReference>
<keyword evidence="2" id="KW-0812">Transmembrane</keyword>
<dbReference type="GO" id="GO:0005085">
    <property type="term" value="F:guanyl-nucleotide exchange factor activity"/>
    <property type="evidence" value="ECO:0007669"/>
    <property type="project" value="UniProtKB-KW"/>
</dbReference>
<dbReference type="AlphaFoldDB" id="T1FA30"/>
<reference evidence="3 5" key="2">
    <citation type="journal article" date="2013" name="Nature">
        <title>Insights into bilaterian evolution from three spiralian genomes.</title>
        <authorList>
            <person name="Simakov O."/>
            <person name="Marletaz F."/>
            <person name="Cho S.J."/>
            <person name="Edsinger-Gonzales E."/>
            <person name="Havlak P."/>
            <person name="Hellsten U."/>
            <person name="Kuo D.H."/>
            <person name="Larsson T."/>
            <person name="Lv J."/>
            <person name="Arendt D."/>
            <person name="Savage R."/>
            <person name="Osoegawa K."/>
            <person name="de Jong P."/>
            <person name="Grimwood J."/>
            <person name="Chapman J.A."/>
            <person name="Shapiro H."/>
            <person name="Aerts A."/>
            <person name="Otillar R.P."/>
            <person name="Terry A.Y."/>
            <person name="Boore J.L."/>
            <person name="Grigoriev I.V."/>
            <person name="Lindberg D.R."/>
            <person name="Seaver E.C."/>
            <person name="Weisblat D.A."/>
            <person name="Putnam N.H."/>
            <person name="Rokhsar D.S."/>
        </authorList>
    </citation>
    <scope>NUCLEOTIDE SEQUENCE</scope>
</reference>
<evidence type="ECO:0000313" key="5">
    <source>
        <dbReference type="Proteomes" id="UP000015101"/>
    </source>
</evidence>
<protein>
    <submittedName>
        <fullName evidence="3 4">Uncharacterized protein</fullName>
    </submittedName>
</protein>
<evidence type="ECO:0000256" key="1">
    <source>
        <dbReference type="ARBA" id="ARBA00022658"/>
    </source>
</evidence>
<organism evidence="4 5">
    <name type="scientific">Helobdella robusta</name>
    <name type="common">Californian leech</name>
    <dbReference type="NCBI Taxonomy" id="6412"/>
    <lineage>
        <taxon>Eukaryota</taxon>
        <taxon>Metazoa</taxon>
        <taxon>Spiralia</taxon>
        <taxon>Lophotrochozoa</taxon>
        <taxon>Annelida</taxon>
        <taxon>Clitellata</taxon>
        <taxon>Hirudinea</taxon>
        <taxon>Rhynchobdellida</taxon>
        <taxon>Glossiphoniidae</taxon>
        <taxon>Helobdella</taxon>
    </lineage>
</organism>
<dbReference type="EMBL" id="AMQM01005526">
    <property type="status" value="NOT_ANNOTATED_CDS"/>
    <property type="molecule type" value="Genomic_DNA"/>
</dbReference>
<dbReference type="CTD" id="20205679"/>
<dbReference type="SUPFAM" id="SSF48065">
    <property type="entry name" value="DBL homology domain (DH-domain)"/>
    <property type="match status" value="1"/>
</dbReference>
<evidence type="ECO:0000256" key="2">
    <source>
        <dbReference type="SAM" id="Phobius"/>
    </source>
</evidence>
<dbReference type="KEGG" id="hro:HELRODRAFT_176049"/>
<dbReference type="InParanoid" id="T1FA30"/>
<feature type="transmembrane region" description="Helical" evidence="2">
    <location>
        <begin position="16"/>
        <end position="37"/>
    </location>
</feature>
<keyword evidence="2" id="KW-0472">Membrane</keyword>
<dbReference type="InterPro" id="IPR051336">
    <property type="entry name" value="RhoGEF_Guanine_NuclExch_SF"/>
</dbReference>
<dbReference type="PANTHER" id="PTHR22826">
    <property type="entry name" value="RHO GUANINE EXCHANGE FACTOR-RELATED"/>
    <property type="match status" value="1"/>
</dbReference>
<evidence type="ECO:0000313" key="3">
    <source>
        <dbReference type="EMBL" id="ESO00211.1"/>
    </source>
</evidence>
<reference evidence="4" key="3">
    <citation type="submission" date="2015-06" db="UniProtKB">
        <authorList>
            <consortium name="EnsemblMetazoa"/>
        </authorList>
    </citation>
    <scope>IDENTIFICATION</scope>
</reference>